<name>A8FXJ9_SHESH</name>
<dbReference type="Pfam" id="PF03808">
    <property type="entry name" value="Glyco_tran_WecG"/>
    <property type="match status" value="1"/>
</dbReference>
<evidence type="ECO:0000313" key="3">
    <source>
        <dbReference type="EMBL" id="ABV37572.1"/>
    </source>
</evidence>
<dbReference type="NCBIfam" id="TIGR00696">
    <property type="entry name" value="wecG_tagA_cpsF"/>
    <property type="match status" value="1"/>
</dbReference>
<dbReference type="Proteomes" id="UP000002015">
    <property type="component" value="Chromosome"/>
</dbReference>
<accession>A8FXJ9</accession>
<reference evidence="3 4" key="1">
    <citation type="submission" date="2007-08" db="EMBL/GenBank/DDBJ databases">
        <title>Complete sequence of Shewanella sediminis HAW-EB3.</title>
        <authorList>
            <consortium name="US DOE Joint Genome Institute"/>
            <person name="Copeland A."/>
            <person name="Lucas S."/>
            <person name="Lapidus A."/>
            <person name="Barry K."/>
            <person name="Glavina del Rio T."/>
            <person name="Dalin E."/>
            <person name="Tice H."/>
            <person name="Pitluck S."/>
            <person name="Chertkov O."/>
            <person name="Brettin T."/>
            <person name="Bruce D."/>
            <person name="Detter J.C."/>
            <person name="Han C."/>
            <person name="Schmutz J."/>
            <person name="Larimer F."/>
            <person name="Land M."/>
            <person name="Hauser L."/>
            <person name="Kyrpides N."/>
            <person name="Kim E."/>
            <person name="Zhao J.-S."/>
            <person name="Richardson P."/>
        </authorList>
    </citation>
    <scope>NUCLEOTIDE SEQUENCE [LARGE SCALE GENOMIC DNA]</scope>
    <source>
        <strain evidence="3 4">HAW-EB3</strain>
    </source>
</reference>
<dbReference type="STRING" id="425104.Ssed_2965"/>
<gene>
    <name evidence="3" type="ordered locus">Ssed_2965</name>
</gene>
<keyword evidence="1" id="KW-0328">Glycosyltransferase</keyword>
<dbReference type="CDD" id="cd06533">
    <property type="entry name" value="Glyco_transf_WecG_TagA"/>
    <property type="match status" value="1"/>
</dbReference>
<dbReference type="AlphaFoldDB" id="A8FXJ9"/>
<evidence type="ECO:0000256" key="1">
    <source>
        <dbReference type="ARBA" id="ARBA00022676"/>
    </source>
</evidence>
<dbReference type="InterPro" id="IPR004629">
    <property type="entry name" value="WecG_TagA_CpsF"/>
</dbReference>
<keyword evidence="4" id="KW-1185">Reference proteome</keyword>
<organism evidence="3 4">
    <name type="scientific">Shewanella sediminis (strain HAW-EB3)</name>
    <dbReference type="NCBI Taxonomy" id="425104"/>
    <lineage>
        <taxon>Bacteria</taxon>
        <taxon>Pseudomonadati</taxon>
        <taxon>Pseudomonadota</taxon>
        <taxon>Gammaproteobacteria</taxon>
        <taxon>Alteromonadales</taxon>
        <taxon>Shewanellaceae</taxon>
        <taxon>Shewanella</taxon>
    </lineage>
</organism>
<protein>
    <submittedName>
        <fullName evidence="3">Glycosyl transferase, WecB/TagA/CpsF family</fullName>
    </submittedName>
</protein>
<proteinExistence type="predicted"/>
<dbReference type="CAZy" id="GT26">
    <property type="family name" value="Glycosyltransferase Family 26"/>
</dbReference>
<dbReference type="KEGG" id="sse:Ssed_2965"/>
<dbReference type="OrthoDB" id="9808602at2"/>
<dbReference type="GO" id="GO:0016758">
    <property type="term" value="F:hexosyltransferase activity"/>
    <property type="evidence" value="ECO:0007669"/>
    <property type="project" value="TreeGrafter"/>
</dbReference>
<dbReference type="PANTHER" id="PTHR34136:SF1">
    <property type="entry name" value="UDP-N-ACETYL-D-MANNOSAMINURONIC ACID TRANSFERASE"/>
    <property type="match status" value="1"/>
</dbReference>
<dbReference type="EMBL" id="CP000821">
    <property type="protein sequence ID" value="ABV37572.1"/>
    <property type="molecule type" value="Genomic_DNA"/>
</dbReference>
<evidence type="ECO:0000313" key="4">
    <source>
        <dbReference type="Proteomes" id="UP000002015"/>
    </source>
</evidence>
<dbReference type="HOGENOM" id="CLU_063203_3_1_6"/>
<dbReference type="eggNOG" id="COG1922">
    <property type="taxonomic scope" value="Bacteria"/>
</dbReference>
<dbReference type="RefSeq" id="WP_012143302.1">
    <property type="nucleotide sequence ID" value="NC_009831.1"/>
</dbReference>
<sequence length="228" mass="25640">MITDIKSKLVPFASLDEASTFVRENKGMYISMNLQALVDDKLVDLLSLPNVYGYADGIGAQLFLNKKCGVKATKIPGCELWLNILQQEQEKSYSIAVVGASPDTNSKTVKKLKLDYPQHNIDYFVDGYNFVEEQLIEELSKGDFDMVFIALGQPRQEILGEKILNAVPNITVLGLGGSFDVYCGLINRAPKLFIKLHIEWLYRILLEPKRSIKLAISVSRYLVMMLKS</sequence>
<evidence type="ECO:0000256" key="2">
    <source>
        <dbReference type="ARBA" id="ARBA00022679"/>
    </source>
</evidence>
<keyword evidence="2 3" id="KW-0808">Transferase</keyword>
<dbReference type="PANTHER" id="PTHR34136">
    <property type="match status" value="1"/>
</dbReference>